<dbReference type="EMBL" id="QQXK01000010">
    <property type="protein sequence ID" value="RII42552.1"/>
    <property type="molecule type" value="Genomic_DNA"/>
</dbReference>
<reference evidence="1 2" key="1">
    <citation type="submission" date="2018-07" db="EMBL/GenBank/DDBJ databases">
        <title>Arthrobacter sp. nov., isolated from raw cow's milk with high bacterial count.</title>
        <authorList>
            <person name="Hahne J."/>
            <person name="Isele D."/>
            <person name="Lipski A."/>
        </authorList>
    </citation>
    <scope>NUCLEOTIDE SEQUENCE [LARGE SCALE GENOMIC DNA]</scope>
    <source>
        <strain evidence="1 2">JZ R-35</strain>
    </source>
</reference>
<dbReference type="AlphaFoldDB" id="A0A399JEL2"/>
<dbReference type="Proteomes" id="UP000265419">
    <property type="component" value="Unassembled WGS sequence"/>
</dbReference>
<evidence type="ECO:0000313" key="1">
    <source>
        <dbReference type="EMBL" id="RII42552.1"/>
    </source>
</evidence>
<name>A0A399JEL2_9MICC</name>
<protein>
    <submittedName>
        <fullName evidence="1">Uncharacterized protein</fullName>
    </submittedName>
</protein>
<evidence type="ECO:0000313" key="2">
    <source>
        <dbReference type="Proteomes" id="UP000265419"/>
    </source>
</evidence>
<accession>A0A399JEL2</accession>
<comment type="caution">
    <text evidence="1">The sequence shown here is derived from an EMBL/GenBank/DDBJ whole genome shotgun (WGS) entry which is preliminary data.</text>
</comment>
<organism evidence="1 2">
    <name type="scientific">Galactobacter valiniphilus</name>
    <dbReference type="NCBI Taxonomy" id="2676122"/>
    <lineage>
        <taxon>Bacteria</taxon>
        <taxon>Bacillati</taxon>
        <taxon>Actinomycetota</taxon>
        <taxon>Actinomycetes</taxon>
        <taxon>Micrococcales</taxon>
        <taxon>Micrococcaceae</taxon>
        <taxon>Galactobacter</taxon>
    </lineage>
</organism>
<proteinExistence type="predicted"/>
<keyword evidence="2" id="KW-1185">Reference proteome</keyword>
<gene>
    <name evidence="1" type="ORF">DWB68_06270</name>
</gene>
<dbReference type="RefSeq" id="WP_119424295.1">
    <property type="nucleotide sequence ID" value="NZ_QQXK01000010.1"/>
</dbReference>
<sequence length="77" mass="8402">MDPTEILSRGRDGTISRAEMIRQLSASMFTRTLSRPWPHDGSIPGTWDVVAAAELTGELSAAEVDTIRASARWAESD</sequence>